<accession>A0A5C8PU04</accession>
<comment type="function">
    <text evidence="1">Hydrolyzes indole-3-acetamide (IAM) into indole-3-acetic acid (IAA).</text>
</comment>
<dbReference type="Gene3D" id="3.90.1300.10">
    <property type="entry name" value="Amidase signature (AS) domain"/>
    <property type="match status" value="1"/>
</dbReference>
<organism evidence="4 5">
    <name type="scientific">Vineibacter terrae</name>
    <dbReference type="NCBI Taxonomy" id="2586908"/>
    <lineage>
        <taxon>Bacteria</taxon>
        <taxon>Pseudomonadati</taxon>
        <taxon>Pseudomonadota</taxon>
        <taxon>Alphaproteobacteria</taxon>
        <taxon>Hyphomicrobiales</taxon>
        <taxon>Vineibacter</taxon>
    </lineage>
</organism>
<dbReference type="Proteomes" id="UP000321638">
    <property type="component" value="Unassembled WGS sequence"/>
</dbReference>
<evidence type="ECO:0000256" key="2">
    <source>
        <dbReference type="ARBA" id="ARBA00021874"/>
    </source>
</evidence>
<dbReference type="GO" id="GO:0003824">
    <property type="term" value="F:catalytic activity"/>
    <property type="evidence" value="ECO:0007669"/>
    <property type="project" value="InterPro"/>
</dbReference>
<name>A0A5C8PU04_9HYPH</name>
<evidence type="ECO:0000259" key="3">
    <source>
        <dbReference type="Pfam" id="PF01425"/>
    </source>
</evidence>
<dbReference type="InterPro" id="IPR036928">
    <property type="entry name" value="AS_sf"/>
</dbReference>
<dbReference type="PANTHER" id="PTHR11895:SF176">
    <property type="entry name" value="AMIDASE AMID-RELATED"/>
    <property type="match status" value="1"/>
</dbReference>
<sequence length="534" mass="56737">MVRPLSRRHLASYAGARRVASVLQPGIRIATLTVSICKPHSRGRLPRGSPHGGAFRCAALLAQDGGAVSLTDLTLTELAAALARKQTSAREITDAFLDRIEKADSTLHAFTEVYAADARAIADGADRTRSADLPHGKLLGLPTAIKDLCDIKDRVGTTGSRMWAERRATETSATVERLLAAGMVPLGKLHMVEFAFGGWGTNPLMGAPRNPWDLAVHRCAGGSSSGTGVAVAARLAPAGIGSDTGGSVRIPSAFNGLIGLKVTFGRISLHGTGLLSWTLDSIGPMGRSVEDCALLLQTLAGPDVRDPATLHQPADDFVAAVGRPVKGMRVALPDADQLPAFMHAGVVAAWQQAARTFEQLGAVVETVRLPDWYFDLSVPAGTIIASEAFSLHRGWIEDERQPIGPVVRQRVLNAKHFPPAAYAETLRDMHQRRRIFAQWLHPFDAVLLPTVAIPAISLTEIEEMSPIPGYLTRPANYLGLCGLAMPSGFVDGLPVSIQIVGKPYAEATVLALGKAFQDATGFNSRKPDLAALGL</sequence>
<dbReference type="InterPro" id="IPR020556">
    <property type="entry name" value="Amidase_CS"/>
</dbReference>
<keyword evidence="5" id="KW-1185">Reference proteome</keyword>
<reference evidence="4 5" key="1">
    <citation type="submission" date="2019-06" db="EMBL/GenBank/DDBJ databases">
        <title>New taxonomy in bacterial strain CC-CFT640, isolated from vineyard.</title>
        <authorList>
            <person name="Lin S.-Y."/>
            <person name="Tsai C.-F."/>
            <person name="Young C.-C."/>
        </authorList>
    </citation>
    <scope>NUCLEOTIDE SEQUENCE [LARGE SCALE GENOMIC DNA]</scope>
    <source>
        <strain evidence="4 5">CC-CFT640</strain>
    </source>
</reference>
<feature type="domain" description="Amidase" evidence="3">
    <location>
        <begin position="91"/>
        <end position="510"/>
    </location>
</feature>
<evidence type="ECO:0000256" key="1">
    <source>
        <dbReference type="ARBA" id="ARBA00003871"/>
    </source>
</evidence>
<comment type="caution">
    <text evidence="4">The sequence shown here is derived from an EMBL/GenBank/DDBJ whole genome shotgun (WGS) entry which is preliminary data.</text>
</comment>
<dbReference type="PROSITE" id="PS00571">
    <property type="entry name" value="AMIDASES"/>
    <property type="match status" value="1"/>
</dbReference>
<evidence type="ECO:0000313" key="4">
    <source>
        <dbReference type="EMBL" id="TXL81564.1"/>
    </source>
</evidence>
<evidence type="ECO:0000313" key="5">
    <source>
        <dbReference type="Proteomes" id="UP000321638"/>
    </source>
</evidence>
<gene>
    <name evidence="4" type="ORF">FHP25_03285</name>
</gene>
<dbReference type="AlphaFoldDB" id="A0A5C8PU04"/>
<protein>
    <recommendedName>
        <fullName evidence="2">Indoleacetamide hydrolase</fullName>
    </recommendedName>
</protein>
<proteinExistence type="predicted"/>
<dbReference type="Pfam" id="PF01425">
    <property type="entry name" value="Amidase"/>
    <property type="match status" value="1"/>
</dbReference>
<dbReference type="InterPro" id="IPR023631">
    <property type="entry name" value="Amidase_dom"/>
</dbReference>
<dbReference type="OrthoDB" id="9811471at2"/>
<dbReference type="SUPFAM" id="SSF75304">
    <property type="entry name" value="Amidase signature (AS) enzymes"/>
    <property type="match status" value="1"/>
</dbReference>
<dbReference type="PANTHER" id="PTHR11895">
    <property type="entry name" value="TRANSAMIDASE"/>
    <property type="match status" value="1"/>
</dbReference>
<dbReference type="InterPro" id="IPR000120">
    <property type="entry name" value="Amidase"/>
</dbReference>
<dbReference type="EMBL" id="VDUZ01000003">
    <property type="protein sequence ID" value="TXL81564.1"/>
    <property type="molecule type" value="Genomic_DNA"/>
</dbReference>